<dbReference type="STRING" id="6238.A8Y314"/>
<dbReference type="GO" id="GO:0007265">
    <property type="term" value="P:Ras protein signal transduction"/>
    <property type="evidence" value="ECO:0000318"/>
    <property type="project" value="GO_Central"/>
</dbReference>
<dbReference type="GO" id="GO:0051321">
    <property type="term" value="P:meiotic cell cycle"/>
    <property type="evidence" value="ECO:0007669"/>
    <property type="project" value="UniProtKB-KW"/>
</dbReference>
<reference evidence="10 11" key="2">
    <citation type="journal article" date="2011" name="PLoS Genet.">
        <title>Caenorhabditis briggsae recombinant inbred line genotypes reveal inter-strain incompatibility and the evolution of recombination.</title>
        <authorList>
            <person name="Ross J.A."/>
            <person name="Koboldt D.C."/>
            <person name="Staisch J.E."/>
            <person name="Chamberlin H.M."/>
            <person name="Gupta B.P."/>
            <person name="Miller R.D."/>
            <person name="Baird S.E."/>
            <person name="Haag E.S."/>
        </authorList>
    </citation>
    <scope>NUCLEOTIDE SEQUENCE [LARGE SCALE GENOMIC DNA]</scope>
    <source>
        <strain evidence="10 11">AF16</strain>
    </source>
</reference>
<keyword evidence="4" id="KW-0862">Zinc</keyword>
<dbReference type="PROSITE" id="PS50081">
    <property type="entry name" value="ZF_DAG_PE_2"/>
    <property type="match status" value="1"/>
</dbReference>
<evidence type="ECO:0000256" key="3">
    <source>
        <dbReference type="ARBA" id="ARBA00022771"/>
    </source>
</evidence>
<dbReference type="GO" id="GO:0004672">
    <property type="term" value="F:protein kinase activity"/>
    <property type="evidence" value="ECO:0000318"/>
    <property type="project" value="GO_Central"/>
</dbReference>
<comment type="similarity">
    <text evidence="1">Belongs to the protein kinase superfamily. TKL Ser/Thr protein kinase family.</text>
</comment>
<dbReference type="InterPro" id="IPR008266">
    <property type="entry name" value="Tyr_kinase_AS"/>
</dbReference>
<dbReference type="InterPro" id="IPR046349">
    <property type="entry name" value="C1-like_sf"/>
</dbReference>
<dbReference type="InParanoid" id="A8Y314"/>
<dbReference type="Gene3D" id="1.10.510.10">
    <property type="entry name" value="Transferase(Phosphotransferase) domain 1"/>
    <property type="match status" value="1"/>
</dbReference>
<evidence type="ECO:0000256" key="6">
    <source>
        <dbReference type="PROSITE-ProRule" id="PRU10141"/>
    </source>
</evidence>
<dbReference type="HOGENOM" id="CLU_364191_0_0_1"/>
<evidence type="ECO:0000259" key="8">
    <source>
        <dbReference type="PROSITE" id="PS50011"/>
    </source>
</evidence>
<dbReference type="PROSITE" id="PS00107">
    <property type="entry name" value="PROTEIN_KINASE_ATP"/>
    <property type="match status" value="1"/>
</dbReference>
<dbReference type="PROSITE" id="PS50011">
    <property type="entry name" value="PROTEIN_KINASE_DOM"/>
    <property type="match status" value="1"/>
</dbReference>
<protein>
    <submittedName>
        <fullName evidence="10">Protein CBR-KSR-1</fullName>
    </submittedName>
</protein>
<feature type="domain" description="Protein kinase" evidence="8">
    <location>
        <begin position="494"/>
        <end position="801"/>
    </location>
</feature>
<dbReference type="FunFam" id="3.30.200.20:FF:000911">
    <property type="entry name" value="Protein CBR-KSR-1"/>
    <property type="match status" value="1"/>
</dbReference>
<dbReference type="SUPFAM" id="SSF56112">
    <property type="entry name" value="Protein kinase-like (PK-like)"/>
    <property type="match status" value="1"/>
</dbReference>
<dbReference type="AlphaFoldDB" id="A8Y314"/>
<dbReference type="CDD" id="cd00029">
    <property type="entry name" value="C1"/>
    <property type="match status" value="1"/>
</dbReference>
<dbReference type="GO" id="GO:0040026">
    <property type="term" value="P:positive regulation of vulval development"/>
    <property type="evidence" value="ECO:0007669"/>
    <property type="project" value="UniProtKB-ARBA"/>
</dbReference>
<keyword evidence="11" id="KW-1185">Reference proteome</keyword>
<name>A8Y314_CAEBR</name>
<dbReference type="OMA" id="HAIPHKW"/>
<dbReference type="eggNOG" id="KOG0193">
    <property type="taxonomic scope" value="Eukaryota"/>
</dbReference>
<dbReference type="PANTHER" id="PTHR23257:SF963">
    <property type="entry name" value="AT08303P"/>
    <property type="match status" value="1"/>
</dbReference>
<dbReference type="InterPro" id="IPR050167">
    <property type="entry name" value="Ser_Thr_protein_kinase"/>
</dbReference>
<dbReference type="Proteomes" id="UP000008549">
    <property type="component" value="Unassembled WGS sequence"/>
</dbReference>
<feature type="region of interest" description="Disordered" evidence="7">
    <location>
        <begin position="290"/>
        <end position="334"/>
    </location>
</feature>
<evidence type="ECO:0000256" key="1">
    <source>
        <dbReference type="ARBA" id="ARBA00005843"/>
    </source>
</evidence>
<evidence type="ECO:0000313" key="11">
    <source>
        <dbReference type="Proteomes" id="UP000008549"/>
    </source>
</evidence>
<proteinExistence type="inferred from homology"/>
<keyword evidence="6" id="KW-0067">ATP-binding</keyword>
<keyword evidence="5" id="KW-0469">Meiosis</keyword>
<dbReference type="PROSITE" id="PS00109">
    <property type="entry name" value="PROTEIN_KINASE_TYR"/>
    <property type="match status" value="1"/>
</dbReference>
<dbReference type="EMBL" id="HE601156">
    <property type="protein sequence ID" value="CAP39251.2"/>
    <property type="molecule type" value="Genomic_DNA"/>
</dbReference>
<dbReference type="GO" id="GO:0002119">
    <property type="term" value="P:nematode larval development"/>
    <property type="evidence" value="ECO:0007669"/>
    <property type="project" value="UniProtKB-ARBA"/>
</dbReference>
<sequence>MLKSQTAARPISYSQESASTNLLGIIDVKTKAVQNLRDALKLTTINRLLTTSYDEDAKNIERKIFAAVYQMTKVGLMEREKREINAIWFTFVGLSAQNIRHLELCKITDFNALFAVTNLELRSLADRGRLDVETKRKLLQSTVILQNHWNALHSRTSAEDPPPGPSTPAIVTTSPQGYNRSLTANGSKMITQSNSMSFAAAPKSPKAARLVHAIPHKWHRSTKFRFSGDAVCHFCQRPLGFGFLNAWEKCRSCKWKVHTQCKSRVGDSCGLTPEHLRVLFDKLVQENNGGMWKDPQSVPGSRSMNEPAFQFPDTAIDSSSSTNSSAPSTPALPAGIATSVTTSLTAPYRSERKFLFPDTENYPAHNRLPILVISEGDHPTTTEIEQETENHLKTASMMGTVESEGTIVAVQEEVVEHQEMDHEEGPSQEAIDKFNKRADGGFIWERHAWNMSTIRGPNAQRHHTSLFVLLLLLSCVPQASWNEVSIAFDTIEFDKQNPIIGRGRFGEVQRGFHYGDVAVKIYNMEHISDHSKRAEEFKLEVSAYKNTRHDNIALFLGYFMTDGKYGMVMSLSRGSQSLYTLIHVIREPLDLPTTRMIARQICQAVSYLHTKKILHKDLRSKNILLESKNKVVITDFGILSMKRLAYPKGKLGWHTSRFWANYLAPELAMALRTEFDEHESEDFPFTEASDVYAFGCVWFEMLTGLLSYEGELPHQILLKKSQGVKPVLPNIKCAQELKVCFVGNSVPKNEKKIYEKIARFAKELLISCWSTAPHERPTLPDIIAKLTAVPKKQRVNRSPSFPVMMKSYESNF</sequence>
<evidence type="ECO:0000259" key="9">
    <source>
        <dbReference type="PROSITE" id="PS50081"/>
    </source>
</evidence>
<dbReference type="WormBase" id="CBG22727">
    <property type="protein sequence ID" value="CBP12246"/>
    <property type="gene ID" value="WBGene00041222"/>
    <property type="gene designation" value="Cbr-ksr-1"/>
</dbReference>
<dbReference type="InterPro" id="IPR011009">
    <property type="entry name" value="Kinase-like_dom_sf"/>
</dbReference>
<dbReference type="PANTHER" id="PTHR23257">
    <property type="entry name" value="SERINE-THREONINE PROTEIN KINASE"/>
    <property type="match status" value="1"/>
</dbReference>
<evidence type="ECO:0000256" key="2">
    <source>
        <dbReference type="ARBA" id="ARBA00022723"/>
    </source>
</evidence>
<dbReference type="Gene3D" id="3.30.60.20">
    <property type="match status" value="1"/>
</dbReference>
<feature type="binding site" evidence="6">
    <location>
        <position position="520"/>
    </location>
    <ligand>
        <name>ATP</name>
        <dbReference type="ChEBI" id="CHEBI:30616"/>
    </ligand>
</feature>
<dbReference type="InterPro" id="IPR002219">
    <property type="entry name" value="PKC_DAG/PE"/>
</dbReference>
<evidence type="ECO:0000256" key="5">
    <source>
        <dbReference type="ARBA" id="ARBA00023254"/>
    </source>
</evidence>
<reference evidence="10 11" key="1">
    <citation type="journal article" date="2003" name="PLoS Biol.">
        <title>The genome sequence of Caenorhabditis briggsae: a platform for comparative genomics.</title>
        <authorList>
            <person name="Stein L.D."/>
            <person name="Bao Z."/>
            <person name="Blasiar D."/>
            <person name="Blumenthal T."/>
            <person name="Brent M.R."/>
            <person name="Chen N."/>
            <person name="Chinwalla A."/>
            <person name="Clarke L."/>
            <person name="Clee C."/>
            <person name="Coghlan A."/>
            <person name="Coulson A."/>
            <person name="D'Eustachio P."/>
            <person name="Fitch D.H."/>
            <person name="Fulton L.A."/>
            <person name="Fulton R.E."/>
            <person name="Griffiths-Jones S."/>
            <person name="Harris T.W."/>
            <person name="Hillier L.W."/>
            <person name="Kamath R."/>
            <person name="Kuwabara P.E."/>
            <person name="Mardis E.R."/>
            <person name="Marra M.A."/>
            <person name="Miner T.L."/>
            <person name="Minx P."/>
            <person name="Mullikin J.C."/>
            <person name="Plumb R.W."/>
            <person name="Rogers J."/>
            <person name="Schein J.E."/>
            <person name="Sohrmann M."/>
            <person name="Spieth J."/>
            <person name="Stajich J.E."/>
            <person name="Wei C."/>
            <person name="Willey D."/>
            <person name="Wilson R.K."/>
            <person name="Durbin R."/>
            <person name="Waterston R.H."/>
        </authorList>
    </citation>
    <scope>NUCLEOTIDE SEQUENCE [LARGE SCALE GENOMIC DNA]</scope>
    <source>
        <strain evidence="10 11">AF16</strain>
    </source>
</reference>
<evidence type="ECO:0000256" key="4">
    <source>
        <dbReference type="ARBA" id="ARBA00022833"/>
    </source>
</evidence>
<feature type="region of interest" description="Disordered" evidence="7">
    <location>
        <begin position="154"/>
        <end position="177"/>
    </location>
</feature>
<dbReference type="GO" id="GO:0005524">
    <property type="term" value="F:ATP binding"/>
    <property type="evidence" value="ECO:0007669"/>
    <property type="project" value="UniProtKB-UniRule"/>
</dbReference>
<dbReference type="GO" id="GO:0005737">
    <property type="term" value="C:cytoplasm"/>
    <property type="evidence" value="ECO:0000318"/>
    <property type="project" value="GO_Central"/>
</dbReference>
<dbReference type="SUPFAM" id="SSF57889">
    <property type="entry name" value="Cysteine-rich domain"/>
    <property type="match status" value="1"/>
</dbReference>
<evidence type="ECO:0000313" key="10">
    <source>
        <dbReference type="EMBL" id="CAP39251.2"/>
    </source>
</evidence>
<evidence type="ECO:0000256" key="7">
    <source>
        <dbReference type="SAM" id="MobiDB-lite"/>
    </source>
</evidence>
<evidence type="ECO:0000313" key="12">
    <source>
        <dbReference type="WormBase" id="CBG22727"/>
    </source>
</evidence>
<dbReference type="Pfam" id="PF07714">
    <property type="entry name" value="PK_Tyr_Ser-Thr"/>
    <property type="match status" value="1"/>
</dbReference>
<dbReference type="Gene3D" id="3.30.200.20">
    <property type="entry name" value="Phosphorylase Kinase, domain 1"/>
    <property type="match status" value="1"/>
</dbReference>
<organism evidence="10 11">
    <name type="scientific">Caenorhabditis briggsae</name>
    <dbReference type="NCBI Taxonomy" id="6238"/>
    <lineage>
        <taxon>Eukaryota</taxon>
        <taxon>Metazoa</taxon>
        <taxon>Ecdysozoa</taxon>
        <taxon>Nematoda</taxon>
        <taxon>Chromadorea</taxon>
        <taxon>Rhabditida</taxon>
        <taxon>Rhabditina</taxon>
        <taxon>Rhabditomorpha</taxon>
        <taxon>Rhabditoidea</taxon>
        <taxon>Rhabditidae</taxon>
        <taxon>Peloderinae</taxon>
        <taxon>Caenorhabditis</taxon>
    </lineage>
</organism>
<keyword evidence="2" id="KW-0479">Metal-binding</keyword>
<feature type="compositionally biased region" description="Low complexity" evidence="7">
    <location>
        <begin position="318"/>
        <end position="331"/>
    </location>
</feature>
<feature type="domain" description="Phorbol-ester/DAG-type" evidence="9">
    <location>
        <begin position="215"/>
        <end position="269"/>
    </location>
</feature>
<accession>A8Y314</accession>
<dbReference type="InterPro" id="IPR001245">
    <property type="entry name" value="Ser-Thr/Tyr_kinase_cat_dom"/>
</dbReference>
<dbReference type="FunCoup" id="A8Y314">
    <property type="interactions" value="1108"/>
</dbReference>
<gene>
    <name evidence="12" type="primary">ksr-1</name>
    <name evidence="10" type="synonym">Cbr-ksr-1</name>
    <name evidence="12" type="ORF">CBG22727</name>
    <name evidence="10" type="ORF">CBG_22727</name>
</gene>
<dbReference type="InterPro" id="IPR000719">
    <property type="entry name" value="Prot_kinase_dom"/>
</dbReference>
<dbReference type="SMART" id="SM00109">
    <property type="entry name" value="C1"/>
    <property type="match status" value="1"/>
</dbReference>
<dbReference type="GO" id="GO:0008270">
    <property type="term" value="F:zinc ion binding"/>
    <property type="evidence" value="ECO:0007669"/>
    <property type="project" value="UniProtKB-KW"/>
</dbReference>
<keyword evidence="3" id="KW-0863">Zinc-finger</keyword>
<keyword evidence="6" id="KW-0547">Nucleotide-binding</keyword>
<dbReference type="InterPro" id="IPR017441">
    <property type="entry name" value="Protein_kinase_ATP_BS"/>
</dbReference>